<accession>A0A7S1YLT4</accession>
<evidence type="ECO:0000256" key="3">
    <source>
        <dbReference type="SAM" id="Coils"/>
    </source>
</evidence>
<dbReference type="NCBIfam" id="TIGR00231">
    <property type="entry name" value="small_GTP"/>
    <property type="match status" value="1"/>
</dbReference>
<dbReference type="InterPro" id="IPR031167">
    <property type="entry name" value="G_OBG"/>
</dbReference>
<dbReference type="AlphaFoldDB" id="A0A7S1YLT4"/>
<evidence type="ECO:0008006" key="7">
    <source>
        <dbReference type="Google" id="ProtNLM"/>
    </source>
</evidence>
<dbReference type="PRINTS" id="PR00326">
    <property type="entry name" value="GTP1OBG"/>
</dbReference>
<evidence type="ECO:0000259" key="5">
    <source>
        <dbReference type="PROSITE" id="PS51880"/>
    </source>
</evidence>
<dbReference type="Pfam" id="PF02824">
    <property type="entry name" value="TGS"/>
    <property type="match status" value="1"/>
</dbReference>
<evidence type="ECO:0000259" key="4">
    <source>
        <dbReference type="PROSITE" id="PS51710"/>
    </source>
</evidence>
<dbReference type="GO" id="GO:0003924">
    <property type="term" value="F:GTPase activity"/>
    <property type="evidence" value="ECO:0007669"/>
    <property type="project" value="InterPro"/>
</dbReference>
<keyword evidence="3" id="KW-0175">Coiled coil</keyword>
<dbReference type="FunFam" id="3.40.50.300:FF:001436">
    <property type="entry name" value="Developmentally-regulated GTP-binding protein"/>
    <property type="match status" value="1"/>
</dbReference>
<dbReference type="SUPFAM" id="SSF52540">
    <property type="entry name" value="P-loop containing nucleoside triphosphate hydrolases"/>
    <property type="match status" value="1"/>
</dbReference>
<evidence type="ECO:0000256" key="1">
    <source>
        <dbReference type="ARBA" id="ARBA00022741"/>
    </source>
</evidence>
<dbReference type="InterPro" id="IPR006073">
    <property type="entry name" value="GTP-bd"/>
</dbReference>
<evidence type="ECO:0000313" key="6">
    <source>
        <dbReference type="EMBL" id="CAD9308619.1"/>
    </source>
</evidence>
<dbReference type="Gene3D" id="6.10.140.1070">
    <property type="match status" value="2"/>
</dbReference>
<dbReference type="PROSITE" id="PS51710">
    <property type="entry name" value="G_OBG"/>
    <property type="match status" value="1"/>
</dbReference>
<sequence length="368" mass="40493">MSLSSKIAEIEDEIARTQRNKATMKHLGELKAKLAKYRRELLEGPKGGGGGPGEGFEVRKTGDIRIGLVGFPSVGKSTLMNKLTNTFSEVASYEFTTLTCVPGVFYYKGAKVQLLDLPGIIEGAKDGKGRGRQVISVAKSCSLILIVLDSLKPLGHKAIIEKELEGFGIRLNQEPANITFKKKDKGGVNFSSTFGHPPTHLDTDTVKSILSQYRMHCADVILREDATADQLIDVIEGNRAYIPALYVLNKIDQITIEELDLLCKVPNTVPISAHHQWNLDGLLEKVFEKADLVRIYTKPKGEIPDYTSPVCMRGEKASVKEFAGRIHKSLVTNFKFAIVWGSSVKFSPQKVGLAHMLADEDVVQIVTQ</sequence>
<dbReference type="InterPro" id="IPR031662">
    <property type="entry name" value="GTP-binding_2"/>
</dbReference>
<name>A0A7S1YLT4_9EUKA</name>
<gene>
    <name evidence="6" type="ORF">SSP0437_LOCUS12003</name>
</gene>
<dbReference type="EMBL" id="HBGL01015330">
    <property type="protein sequence ID" value="CAD9308619.1"/>
    <property type="molecule type" value="Transcribed_RNA"/>
</dbReference>
<feature type="domain" description="TGS" evidence="5">
    <location>
        <begin position="291"/>
        <end position="367"/>
    </location>
</feature>
<feature type="coiled-coil region" evidence="3">
    <location>
        <begin position="7"/>
        <end position="40"/>
    </location>
</feature>
<dbReference type="PROSITE" id="PS00905">
    <property type="entry name" value="GTP1_OBG"/>
    <property type="match status" value="1"/>
</dbReference>
<keyword evidence="1" id="KW-0547">Nucleotide-binding</keyword>
<dbReference type="CDD" id="cd01896">
    <property type="entry name" value="DRG"/>
    <property type="match status" value="1"/>
</dbReference>
<keyword evidence="2" id="KW-0342">GTP-binding</keyword>
<dbReference type="InterPro" id="IPR027417">
    <property type="entry name" value="P-loop_NTPase"/>
</dbReference>
<dbReference type="GO" id="GO:0005525">
    <property type="term" value="F:GTP binding"/>
    <property type="evidence" value="ECO:0007669"/>
    <property type="project" value="UniProtKB-KW"/>
</dbReference>
<dbReference type="FunFam" id="3.10.20.30:FF:000003">
    <property type="entry name" value="Developmentally-regulated GTP-binding protein 1"/>
    <property type="match status" value="1"/>
</dbReference>
<dbReference type="PANTHER" id="PTHR43127">
    <property type="entry name" value="DEVELOPMENTALLY-REGULATED GTP-BINDING PROTEIN 2"/>
    <property type="match status" value="1"/>
</dbReference>
<evidence type="ECO:0000256" key="2">
    <source>
        <dbReference type="ARBA" id="ARBA00023134"/>
    </source>
</evidence>
<dbReference type="Gene3D" id="3.10.20.30">
    <property type="match status" value="1"/>
</dbReference>
<dbReference type="Pfam" id="PF16897">
    <property type="entry name" value="MMR_HSR1_Xtn"/>
    <property type="match status" value="1"/>
</dbReference>
<protein>
    <recommendedName>
        <fullName evidence="7">OBG-type G domain-containing protein</fullName>
    </recommendedName>
</protein>
<dbReference type="PROSITE" id="PS51880">
    <property type="entry name" value="TGS"/>
    <property type="match status" value="1"/>
</dbReference>
<dbReference type="Pfam" id="PF01926">
    <property type="entry name" value="MMR_HSR1"/>
    <property type="match status" value="1"/>
</dbReference>
<dbReference type="InterPro" id="IPR045001">
    <property type="entry name" value="DRG"/>
</dbReference>
<dbReference type="InterPro" id="IPR005225">
    <property type="entry name" value="Small_GTP-bd"/>
</dbReference>
<dbReference type="InterPro" id="IPR012676">
    <property type="entry name" value="TGS-like"/>
</dbReference>
<feature type="domain" description="OBG-type G" evidence="4">
    <location>
        <begin position="64"/>
        <end position="291"/>
    </location>
</feature>
<organism evidence="6">
    <name type="scientific">Sexangularia sp. CB-2014</name>
    <dbReference type="NCBI Taxonomy" id="1486929"/>
    <lineage>
        <taxon>Eukaryota</taxon>
        <taxon>Amoebozoa</taxon>
        <taxon>Tubulinea</taxon>
        <taxon>Elardia</taxon>
        <taxon>Arcellinida</taxon>
        <taxon>Arcellinida incertae sedis</taxon>
        <taxon>Sexangularia</taxon>
    </lineage>
</organism>
<dbReference type="InterPro" id="IPR006074">
    <property type="entry name" value="GTP1-OBG_CS"/>
</dbReference>
<proteinExistence type="predicted"/>
<dbReference type="InterPro" id="IPR004095">
    <property type="entry name" value="TGS"/>
</dbReference>
<reference evidence="6" key="1">
    <citation type="submission" date="2021-01" db="EMBL/GenBank/DDBJ databases">
        <authorList>
            <person name="Corre E."/>
            <person name="Pelletier E."/>
            <person name="Niang G."/>
            <person name="Scheremetjew M."/>
            <person name="Finn R."/>
            <person name="Kale V."/>
            <person name="Holt S."/>
            <person name="Cochrane G."/>
            <person name="Meng A."/>
            <person name="Brown T."/>
            <person name="Cohen L."/>
        </authorList>
    </citation>
    <scope>NUCLEOTIDE SEQUENCE</scope>
    <source>
        <strain evidence="6">ATCC 50979</strain>
    </source>
</reference>
<dbReference type="InterPro" id="IPR012675">
    <property type="entry name" value="Beta-grasp_dom_sf"/>
</dbReference>
<dbReference type="SUPFAM" id="SSF81271">
    <property type="entry name" value="TGS-like"/>
    <property type="match status" value="1"/>
</dbReference>